<evidence type="ECO:0000259" key="2">
    <source>
        <dbReference type="PROSITE" id="PS51192"/>
    </source>
</evidence>
<evidence type="ECO:0000256" key="1">
    <source>
        <dbReference type="ARBA" id="ARBA00022801"/>
    </source>
</evidence>
<organism evidence="3 4">
    <name type="scientific">Mesomycoplasma lagogenitalium</name>
    <dbReference type="NCBI Taxonomy" id="171286"/>
    <lineage>
        <taxon>Bacteria</taxon>
        <taxon>Bacillati</taxon>
        <taxon>Mycoplasmatota</taxon>
        <taxon>Mycoplasmoidales</taxon>
        <taxon>Metamycoplasmataceae</taxon>
        <taxon>Mesomycoplasma</taxon>
    </lineage>
</organism>
<name>A0ABY8LVL4_9BACT</name>
<dbReference type="EMBL" id="CP122979">
    <property type="protein sequence ID" value="WGI36466.1"/>
    <property type="molecule type" value="Genomic_DNA"/>
</dbReference>
<evidence type="ECO:0000313" key="4">
    <source>
        <dbReference type="Proteomes" id="UP001179842"/>
    </source>
</evidence>
<keyword evidence="1" id="KW-0378">Hydrolase</keyword>
<gene>
    <name evidence="3" type="ORF">QEG99_03305</name>
</gene>
<dbReference type="InterPro" id="IPR000330">
    <property type="entry name" value="SNF2_N"/>
</dbReference>
<dbReference type="SMART" id="SM00487">
    <property type="entry name" value="DEXDc"/>
    <property type="match status" value="1"/>
</dbReference>
<keyword evidence="4" id="KW-1185">Reference proteome</keyword>
<accession>A0ABY8LVL4</accession>
<dbReference type="InterPro" id="IPR027417">
    <property type="entry name" value="P-loop_NTPase"/>
</dbReference>
<dbReference type="Pfam" id="PF00176">
    <property type="entry name" value="SNF2-rel_dom"/>
    <property type="match status" value="1"/>
</dbReference>
<dbReference type="SUPFAM" id="SSF52540">
    <property type="entry name" value="P-loop containing nucleoside triphosphate hydrolases"/>
    <property type="match status" value="2"/>
</dbReference>
<dbReference type="PANTHER" id="PTHR45766">
    <property type="entry name" value="DNA ANNEALING HELICASE AND ENDONUCLEASE ZRANB3 FAMILY MEMBER"/>
    <property type="match status" value="1"/>
</dbReference>
<reference evidence="3" key="1">
    <citation type="submission" date="2023-04" db="EMBL/GenBank/DDBJ databases">
        <title>Completed genome of Mycoplasma lagogenitalium type strain 12MS.</title>
        <authorList>
            <person name="Spergser J."/>
        </authorList>
    </citation>
    <scope>NUCLEOTIDE SEQUENCE</scope>
    <source>
        <strain evidence="3">12MS</strain>
    </source>
</reference>
<dbReference type="Gene3D" id="3.40.50.300">
    <property type="entry name" value="P-loop containing nucleotide triphosphate hydrolases"/>
    <property type="match status" value="2"/>
</dbReference>
<dbReference type="PANTHER" id="PTHR45766:SF6">
    <property type="entry name" value="SWI_SNF-RELATED MATRIX-ASSOCIATED ACTIN-DEPENDENT REGULATOR OF CHROMATIN SUBFAMILY A-LIKE PROTEIN 1"/>
    <property type="match status" value="1"/>
</dbReference>
<sequence length="453" mass="53583">MEIKQLYNYQSQAIEKALKFNKFLIALDMGLGKTFTALSWLKKIKLNNDLNTVIICDSKKINDWQHEAEQLEFKNIIVVVKNENVEIFKNFKNLKNYIFIISYQKLKNIYKNYEVFLHSKLNLIIDESQALKNHSSKISKLMLYINKQVEKLLLLSGDPISNGYENLFIQMKMLEIFKSNYTYYNFLNEYCVTYRFPNKSFEVIKDYKNVNKLMNLLNERAFFLKTEDAIVLPEKTAKLIKINNNDFYKQFKRDKAIISDRWQLSASSSIKFLHDLRMLASGVVKDDLNNLFVVDFAKLNELEKLLKKDNQNNFTIFYNYNAELFFIKQLLKKLNLTTYEINGEKNEIDYALNCNTRFIVLVQYGSGARGIDGLQNKVNNQIYFSLPLSGELFKQSIKRVHRIGQMNKVNYYFLINIQTIESDILQTLRQSKNYTLKLFEKKYWDNKEETNGN</sequence>
<dbReference type="InterPro" id="IPR001650">
    <property type="entry name" value="Helicase_C-like"/>
</dbReference>
<feature type="domain" description="Helicase ATP-binding" evidence="2">
    <location>
        <begin position="14"/>
        <end position="177"/>
    </location>
</feature>
<dbReference type="Pfam" id="PF00271">
    <property type="entry name" value="Helicase_C"/>
    <property type="match status" value="1"/>
</dbReference>
<dbReference type="InterPro" id="IPR014001">
    <property type="entry name" value="Helicase_ATP-bd"/>
</dbReference>
<dbReference type="PROSITE" id="PS51192">
    <property type="entry name" value="HELICASE_ATP_BIND_1"/>
    <property type="match status" value="1"/>
</dbReference>
<proteinExistence type="predicted"/>
<dbReference type="Proteomes" id="UP001179842">
    <property type="component" value="Chromosome"/>
</dbReference>
<protein>
    <submittedName>
        <fullName evidence="3">SNF2-related protein</fullName>
    </submittedName>
</protein>
<dbReference type="RefSeq" id="WP_280101767.1">
    <property type="nucleotide sequence ID" value="NZ_CP122979.1"/>
</dbReference>
<evidence type="ECO:0000313" key="3">
    <source>
        <dbReference type="EMBL" id="WGI36466.1"/>
    </source>
</evidence>